<dbReference type="OrthoDB" id="1436421at2759"/>
<keyword evidence="3" id="KW-1185">Reference proteome</keyword>
<name>A0A2P5APU8_TREOI</name>
<feature type="domain" description="RNase H type-1" evidence="1">
    <location>
        <begin position="240"/>
        <end position="356"/>
    </location>
</feature>
<protein>
    <submittedName>
        <fullName evidence="2">Ribonuclease H-like domain containing protein</fullName>
    </submittedName>
</protein>
<dbReference type="PANTHER" id="PTHR47074:SF11">
    <property type="entry name" value="REVERSE TRANSCRIPTASE-LIKE PROTEIN"/>
    <property type="match status" value="1"/>
</dbReference>
<dbReference type="InterPro" id="IPR002156">
    <property type="entry name" value="RNaseH_domain"/>
</dbReference>
<organism evidence="2 3">
    <name type="scientific">Trema orientale</name>
    <name type="common">Charcoal tree</name>
    <name type="synonym">Celtis orientalis</name>
    <dbReference type="NCBI Taxonomy" id="63057"/>
    <lineage>
        <taxon>Eukaryota</taxon>
        <taxon>Viridiplantae</taxon>
        <taxon>Streptophyta</taxon>
        <taxon>Embryophyta</taxon>
        <taxon>Tracheophyta</taxon>
        <taxon>Spermatophyta</taxon>
        <taxon>Magnoliopsida</taxon>
        <taxon>eudicotyledons</taxon>
        <taxon>Gunneridae</taxon>
        <taxon>Pentapetalae</taxon>
        <taxon>rosids</taxon>
        <taxon>fabids</taxon>
        <taxon>Rosales</taxon>
        <taxon>Cannabaceae</taxon>
        <taxon>Trema</taxon>
    </lineage>
</organism>
<dbReference type="InterPro" id="IPR012337">
    <property type="entry name" value="RNaseH-like_sf"/>
</dbReference>
<dbReference type="PANTHER" id="PTHR47074">
    <property type="entry name" value="BNAC02G40300D PROTEIN"/>
    <property type="match status" value="1"/>
</dbReference>
<evidence type="ECO:0000313" key="3">
    <source>
        <dbReference type="Proteomes" id="UP000237000"/>
    </source>
</evidence>
<dbReference type="GO" id="GO:0004523">
    <property type="term" value="F:RNA-DNA hybrid ribonuclease activity"/>
    <property type="evidence" value="ECO:0007669"/>
    <property type="project" value="InterPro"/>
</dbReference>
<dbReference type="Gene3D" id="3.30.420.10">
    <property type="entry name" value="Ribonuclease H-like superfamily/Ribonuclease H"/>
    <property type="match status" value="1"/>
</dbReference>
<dbReference type="Proteomes" id="UP000237000">
    <property type="component" value="Unassembled WGS sequence"/>
</dbReference>
<sequence>MWAKIFAAKYYPRGTFWSSTLGKNASVVAKGIWSTREFLKKESWCLIGEGDTVDLWNAPWIPWDEEDASRASFNLIIYQSLLIAEQFLLERQREWNLDRLTWLIRPEFLLRDCPDSIQHLLFSCSFTRAIWFGSKWSLRTEHLGNCSNEELVKWILKPPHLDAFDSGTTLEFTWFAAARNTKYHSGKVHSPERLLTWINKLTREHLNNQAIGSANRAKAEGKNTGVTNCKDLRGRKAMVDASFKNGMAISAVIGIDEVNEVKILSTCYEKASSPIDAELWGLLLALQVCSEVGWQNSHILMDSNEVVRVVVSRNISHRALAHIFFDVFNLLDAGLYTVKWTPRSHNVAAHELAKWAFGLKISGNFKVQENMPNQETLSNSSTDSGVQSKS</sequence>
<dbReference type="InterPro" id="IPR044730">
    <property type="entry name" value="RNase_H-like_dom_plant"/>
</dbReference>
<proteinExistence type="predicted"/>
<evidence type="ECO:0000313" key="2">
    <source>
        <dbReference type="EMBL" id="PON38547.1"/>
    </source>
</evidence>
<dbReference type="CDD" id="cd06222">
    <property type="entry name" value="RNase_H_like"/>
    <property type="match status" value="1"/>
</dbReference>
<dbReference type="InParanoid" id="A0A2P5APU8"/>
<dbReference type="InterPro" id="IPR052929">
    <property type="entry name" value="RNase_H-like_EbsB-rel"/>
</dbReference>
<dbReference type="EMBL" id="JXTC01000748">
    <property type="protein sequence ID" value="PON38547.1"/>
    <property type="molecule type" value="Genomic_DNA"/>
</dbReference>
<evidence type="ECO:0000259" key="1">
    <source>
        <dbReference type="Pfam" id="PF13456"/>
    </source>
</evidence>
<dbReference type="AlphaFoldDB" id="A0A2P5APU8"/>
<reference evidence="3" key="1">
    <citation type="submission" date="2016-06" db="EMBL/GenBank/DDBJ databases">
        <title>Parallel loss of symbiosis genes in relatives of nitrogen-fixing non-legume Parasponia.</title>
        <authorList>
            <person name="Van Velzen R."/>
            <person name="Holmer R."/>
            <person name="Bu F."/>
            <person name="Rutten L."/>
            <person name="Van Zeijl A."/>
            <person name="Liu W."/>
            <person name="Santuari L."/>
            <person name="Cao Q."/>
            <person name="Sharma T."/>
            <person name="Shen D."/>
            <person name="Roswanjaya Y."/>
            <person name="Wardhani T."/>
            <person name="Kalhor M.S."/>
            <person name="Jansen J."/>
            <person name="Van den Hoogen J."/>
            <person name="Gungor B."/>
            <person name="Hartog M."/>
            <person name="Hontelez J."/>
            <person name="Verver J."/>
            <person name="Yang W.-C."/>
            <person name="Schijlen E."/>
            <person name="Repin R."/>
            <person name="Schilthuizen M."/>
            <person name="Schranz E."/>
            <person name="Heidstra R."/>
            <person name="Miyata K."/>
            <person name="Fedorova E."/>
            <person name="Kohlen W."/>
            <person name="Bisseling T."/>
            <person name="Smit S."/>
            <person name="Geurts R."/>
        </authorList>
    </citation>
    <scope>NUCLEOTIDE SEQUENCE [LARGE SCALE GENOMIC DNA]</scope>
    <source>
        <strain evidence="3">cv. RG33-2</strain>
    </source>
</reference>
<dbReference type="Pfam" id="PF13456">
    <property type="entry name" value="RVT_3"/>
    <property type="match status" value="1"/>
</dbReference>
<comment type="caution">
    <text evidence="2">The sequence shown here is derived from an EMBL/GenBank/DDBJ whole genome shotgun (WGS) entry which is preliminary data.</text>
</comment>
<dbReference type="SUPFAM" id="SSF53098">
    <property type="entry name" value="Ribonuclease H-like"/>
    <property type="match status" value="1"/>
</dbReference>
<dbReference type="GO" id="GO:0003676">
    <property type="term" value="F:nucleic acid binding"/>
    <property type="evidence" value="ECO:0007669"/>
    <property type="project" value="InterPro"/>
</dbReference>
<accession>A0A2P5APU8</accession>
<gene>
    <name evidence="2" type="ORF">TorRG33x02_344750</name>
</gene>
<dbReference type="InterPro" id="IPR036397">
    <property type="entry name" value="RNaseH_sf"/>
</dbReference>